<dbReference type="OrthoDB" id="413520at2759"/>
<accession>A0A1W0WK15</accession>
<dbReference type="Gene3D" id="2.30.30.390">
    <property type="entry name" value="Hemimethylated DNA-binding domain"/>
    <property type="match status" value="1"/>
</dbReference>
<keyword evidence="7" id="KW-0808">Transferase</keyword>
<feature type="region of interest" description="Disordered" evidence="9">
    <location>
        <begin position="645"/>
        <end position="665"/>
    </location>
</feature>
<dbReference type="Pfam" id="PF08755">
    <property type="entry name" value="YccV-like"/>
    <property type="match status" value="1"/>
</dbReference>
<keyword evidence="12" id="KW-1185">Reference proteome</keyword>
<dbReference type="PANTHER" id="PTHR13539:SF3">
    <property type="entry name" value="CALMODULIN-LYSINE N-METHYLTRANSFERASE"/>
    <property type="match status" value="1"/>
</dbReference>
<evidence type="ECO:0000256" key="7">
    <source>
        <dbReference type="ARBA" id="ARBA00022679"/>
    </source>
</evidence>
<evidence type="ECO:0000313" key="11">
    <source>
        <dbReference type="EMBL" id="OQV15519.1"/>
    </source>
</evidence>
<evidence type="ECO:0000259" key="10">
    <source>
        <dbReference type="SMART" id="SM00992"/>
    </source>
</evidence>
<evidence type="ECO:0000256" key="1">
    <source>
        <dbReference type="ARBA" id="ARBA00004123"/>
    </source>
</evidence>
<dbReference type="InterPro" id="IPR025800">
    <property type="entry name" value="CaM-Lys-N-MeTrfase"/>
</dbReference>
<evidence type="ECO:0000256" key="5">
    <source>
        <dbReference type="ARBA" id="ARBA00022490"/>
    </source>
</evidence>
<reference evidence="12" key="1">
    <citation type="submission" date="2017-01" db="EMBL/GenBank/DDBJ databases">
        <title>Comparative genomics of anhydrobiosis in the tardigrade Hypsibius dujardini.</title>
        <authorList>
            <person name="Yoshida Y."/>
            <person name="Koutsovoulos G."/>
            <person name="Laetsch D."/>
            <person name="Stevens L."/>
            <person name="Kumar S."/>
            <person name="Horikawa D."/>
            <person name="Ishino K."/>
            <person name="Komine S."/>
            <person name="Tomita M."/>
            <person name="Blaxter M."/>
            <person name="Arakawa K."/>
        </authorList>
    </citation>
    <scope>NUCLEOTIDE SEQUENCE [LARGE SCALE GENOMIC DNA]</scope>
    <source>
        <strain evidence="12">Z151</strain>
    </source>
</reference>
<evidence type="ECO:0000256" key="3">
    <source>
        <dbReference type="ARBA" id="ARBA00011914"/>
    </source>
</evidence>
<protein>
    <recommendedName>
        <fullName evidence="4">Calmodulin-lysine N-methyltransferase</fullName>
        <ecNumber evidence="3">2.1.1.60</ecNumber>
    </recommendedName>
</protein>
<dbReference type="InterPro" id="IPR019410">
    <property type="entry name" value="Methyltransf_16"/>
</dbReference>
<proteinExistence type="predicted"/>
<comment type="caution">
    <text evidence="11">The sequence shown here is derived from an EMBL/GenBank/DDBJ whole genome shotgun (WGS) entry which is preliminary data.</text>
</comment>
<dbReference type="GO" id="GO:0032259">
    <property type="term" value="P:methylation"/>
    <property type="evidence" value="ECO:0007669"/>
    <property type="project" value="UniProtKB-KW"/>
</dbReference>
<dbReference type="InterPro" id="IPR029063">
    <property type="entry name" value="SAM-dependent_MTases_sf"/>
</dbReference>
<dbReference type="Proteomes" id="UP000192578">
    <property type="component" value="Unassembled WGS sequence"/>
</dbReference>
<dbReference type="GO" id="GO:0003677">
    <property type="term" value="F:DNA binding"/>
    <property type="evidence" value="ECO:0007669"/>
    <property type="project" value="InterPro"/>
</dbReference>
<dbReference type="SUPFAM" id="SSF141255">
    <property type="entry name" value="YccV-like"/>
    <property type="match status" value="1"/>
</dbReference>
<dbReference type="GO" id="GO:0005737">
    <property type="term" value="C:cytoplasm"/>
    <property type="evidence" value="ECO:0007669"/>
    <property type="project" value="UniProtKB-SubCell"/>
</dbReference>
<dbReference type="Gene3D" id="3.40.50.150">
    <property type="entry name" value="Vaccinia Virus protein VP39"/>
    <property type="match status" value="1"/>
</dbReference>
<dbReference type="GO" id="GO:0018025">
    <property type="term" value="F:calmodulin-lysine N-methyltransferase activity"/>
    <property type="evidence" value="ECO:0007669"/>
    <property type="project" value="UniProtKB-EC"/>
</dbReference>
<feature type="domain" description="Hemimethylated DNA-binding" evidence="10">
    <location>
        <begin position="691"/>
        <end position="794"/>
    </location>
</feature>
<dbReference type="SMART" id="SM00992">
    <property type="entry name" value="YccV-like"/>
    <property type="match status" value="1"/>
</dbReference>
<keyword evidence="8" id="KW-0539">Nucleus</keyword>
<dbReference type="InterPro" id="IPR011722">
    <property type="entry name" value="Hemimethylated_DNA-bd_dom"/>
</dbReference>
<comment type="subcellular location">
    <subcellularLocation>
        <location evidence="2">Cytoplasm</location>
    </subcellularLocation>
    <subcellularLocation>
        <location evidence="1">Nucleus</location>
    </subcellularLocation>
</comment>
<evidence type="ECO:0000256" key="2">
    <source>
        <dbReference type="ARBA" id="ARBA00004496"/>
    </source>
</evidence>
<evidence type="ECO:0000256" key="4">
    <source>
        <dbReference type="ARBA" id="ARBA00020594"/>
    </source>
</evidence>
<name>A0A1W0WK15_HYPEX</name>
<dbReference type="InterPro" id="IPR036623">
    <property type="entry name" value="Hemimethylated_DNA-bd_sf"/>
</dbReference>
<evidence type="ECO:0000313" key="12">
    <source>
        <dbReference type="Proteomes" id="UP000192578"/>
    </source>
</evidence>
<dbReference type="GO" id="GO:0005634">
    <property type="term" value="C:nucleus"/>
    <property type="evidence" value="ECO:0007669"/>
    <property type="project" value="UniProtKB-SubCell"/>
</dbReference>
<evidence type="ECO:0000256" key="9">
    <source>
        <dbReference type="SAM" id="MobiDB-lite"/>
    </source>
</evidence>
<evidence type="ECO:0000256" key="6">
    <source>
        <dbReference type="ARBA" id="ARBA00022603"/>
    </source>
</evidence>
<dbReference type="Pfam" id="PF10294">
    <property type="entry name" value="Methyltransf_16"/>
    <property type="match status" value="1"/>
</dbReference>
<evidence type="ECO:0000256" key="8">
    <source>
        <dbReference type="ARBA" id="ARBA00023242"/>
    </source>
</evidence>
<gene>
    <name evidence="11" type="ORF">BV898_10384</name>
</gene>
<keyword evidence="5" id="KW-0963">Cytoplasm</keyword>
<keyword evidence="6" id="KW-0489">Methyltransferase</keyword>
<dbReference type="NCBIfam" id="TIGR02097">
    <property type="entry name" value="yccV"/>
    <property type="match status" value="1"/>
</dbReference>
<dbReference type="SUPFAM" id="SSF53335">
    <property type="entry name" value="S-adenosyl-L-methionine-dependent methyltransferases"/>
    <property type="match status" value="1"/>
</dbReference>
<organism evidence="11 12">
    <name type="scientific">Hypsibius exemplaris</name>
    <name type="common">Freshwater tardigrade</name>
    <dbReference type="NCBI Taxonomy" id="2072580"/>
    <lineage>
        <taxon>Eukaryota</taxon>
        <taxon>Metazoa</taxon>
        <taxon>Ecdysozoa</taxon>
        <taxon>Tardigrada</taxon>
        <taxon>Eutardigrada</taxon>
        <taxon>Parachela</taxon>
        <taxon>Hypsibioidea</taxon>
        <taxon>Hypsibiidae</taxon>
        <taxon>Hypsibius</taxon>
    </lineage>
</organism>
<dbReference type="AlphaFoldDB" id="A0A1W0WK15"/>
<dbReference type="PANTHER" id="PTHR13539">
    <property type="entry name" value="CALMODULIN-LYSINE N-METHYLTRANSFERASE"/>
    <property type="match status" value="1"/>
</dbReference>
<sequence length="804" mass="91412">MSAGLARMRWKILSQAIVPKSTDSGTLLVEANCDGAENSSRNLVLGSTCVLGSRGVASTRRFADFGLFDQTPDPNVEGNSGAFFHFPSCSALTFSSYSTSLKDDHVEGDDQASSPLEPSILSVFISSPVRSHTIADIKGFDNTGNICIWPSEQVLAYICAQTVGRFSGKRVCELGGGMTCLAANFIAGGVDAEAVLLTDGNARSIENCRRIQSCNMEKRLYKTHNVGVRVLRWDRPNDYEDLDPFDYVIAADCLFVTDFHEALANCVLQLLKKSGVALIVAPARGKTLNEFVAKAQSRFTVDVSHRYDETIWRRHQHLLKSNADYILDLHYPLLVTLRKKKSFKSFNFSSGVGDTDMAFPKDNSPKHYPATPIRPLNSQSRSPFLTFASPFSILNCLSERRFFMGVPKKTCPSKKRFHTSRHVRLSKPNNLPRRPLTHSTYKQGKQLYHEPYRLPPSHFLIHCAKKGSCAKKASCAWPFGNNDVDVEDLPMDRKKNTAVSVFVFLPYAYQIRVLPKFVYDPLDIIHIFYKATFQESILSFVCIIMWNQVVLAILLVSVPAQYLISKYWTTKGSTYYLQKTFSSLDEKLQLREWLDTTWPDRWLDCARKFIFDYRGFAQEREERDDRRRPNLGDEDWDQMLESLETSDEGTGLGSNSNNAQGKSVVKKNEDAYDPSIHFGTSKEPRSPRHPEAVFHVGQVVMNKKRGYRGVVIGWDSRPIVPKNLQRHMFPKGQPNLLEQPWYAILIDTRDRLLPQMDYVPQKDIEMLFNSVIVHPVIHEYFEIRPLVNGLYRMRPFLKSVYPED</sequence>
<dbReference type="EC" id="2.1.1.60" evidence="3"/>
<dbReference type="EMBL" id="MTYJ01000088">
    <property type="protein sequence ID" value="OQV15519.1"/>
    <property type="molecule type" value="Genomic_DNA"/>
</dbReference>